<dbReference type="AlphaFoldDB" id="A0A502M225"/>
<proteinExistence type="predicted"/>
<dbReference type="EMBL" id="VFSY01000023">
    <property type="protein sequence ID" value="TPI01945.1"/>
    <property type="molecule type" value="Genomic_DNA"/>
</dbReference>
<gene>
    <name evidence="1" type="ORF">FJM01_01665</name>
</gene>
<name>A0A502M225_9MOLU</name>
<evidence type="ECO:0000313" key="1">
    <source>
        <dbReference type="EMBL" id="TPI01945.1"/>
    </source>
</evidence>
<evidence type="ECO:0000313" key="2">
    <source>
        <dbReference type="Proteomes" id="UP000317904"/>
    </source>
</evidence>
<sequence length="146" mass="16560">MFSDDTLHLKPQRQEVLSKLKELQKTANNARLYTSKIDNNTLKFSLKSSDNKKADQDQQLVIQLVDGFEDKDNLSTILFNSMLHADNGVDGSKEKNSKFVPIKWEGEGDTMRFYLYVKLSGDGSQDVTKKGAKITPSNKILKIYIN</sequence>
<dbReference type="Proteomes" id="UP000317904">
    <property type="component" value="Unassembled WGS sequence"/>
</dbReference>
<protein>
    <submittedName>
        <fullName evidence="1">Uncharacterized protein</fullName>
    </submittedName>
</protein>
<dbReference type="RefSeq" id="WP_140701046.1">
    <property type="nucleotide sequence ID" value="NZ_VFSY01000023.1"/>
</dbReference>
<reference evidence="1 2" key="1">
    <citation type="submission" date="2019-06" db="EMBL/GenBank/DDBJ databases">
        <title>A comparative genomics study of ostrich specific Mycoplasmas.</title>
        <authorList>
            <person name="Botes A."/>
            <person name="Nel T."/>
        </authorList>
    </citation>
    <scope>NUCLEOTIDE SEQUENCE [LARGE SCALE GENOMIC DNA]</scope>
    <source>
        <strain evidence="1 2">Ms01</strain>
    </source>
</reference>
<accession>A0A502M225</accession>
<organism evidence="1 2">
    <name type="scientific">Mycoplasma struthionis</name>
    <dbReference type="NCBI Taxonomy" id="538220"/>
    <lineage>
        <taxon>Bacteria</taxon>
        <taxon>Bacillati</taxon>
        <taxon>Mycoplasmatota</taxon>
        <taxon>Mollicutes</taxon>
        <taxon>Mycoplasmataceae</taxon>
        <taxon>Mycoplasma</taxon>
    </lineage>
</organism>
<comment type="caution">
    <text evidence="1">The sequence shown here is derived from an EMBL/GenBank/DDBJ whole genome shotgun (WGS) entry which is preliminary data.</text>
</comment>